<dbReference type="InterPro" id="IPR051165">
    <property type="entry name" value="Multifunctional_ANK_Repeat"/>
</dbReference>
<comment type="caution">
    <text evidence="4">The sequence shown here is derived from an EMBL/GenBank/DDBJ whole genome shotgun (WGS) entry which is preliminary data.</text>
</comment>
<name>A0AAD8PP49_9PEZI</name>
<dbReference type="Proteomes" id="UP001230504">
    <property type="component" value="Unassembled WGS sequence"/>
</dbReference>
<evidence type="ECO:0000256" key="2">
    <source>
        <dbReference type="ARBA" id="ARBA00023043"/>
    </source>
</evidence>
<dbReference type="Gene3D" id="1.25.40.20">
    <property type="entry name" value="Ankyrin repeat-containing domain"/>
    <property type="match status" value="2"/>
</dbReference>
<dbReference type="RefSeq" id="XP_060409289.1">
    <property type="nucleotide sequence ID" value="XM_060558936.1"/>
</dbReference>
<dbReference type="SUPFAM" id="SSF48403">
    <property type="entry name" value="Ankyrin repeat"/>
    <property type="match status" value="1"/>
</dbReference>
<gene>
    <name evidence="4" type="ORF">LY79DRAFT_567956</name>
</gene>
<sequence length="453" mass="51115">MYEYNLPEEVSAWLRLIPQKDMVWLLDNSFAVRVAIDRNSCKVLAVLLSYVSELGTVGGLNLVRDLVNEVPTRPDRYCDYSPLHDAVEEEYADIARLLLQYGADVNRQNAAQMTPLHIAVEADDLEMVKLLTDHGASIHIRDGQGRTPVEVAVRYASPGMVEFLLDKGASISRILESNSKLMCASVNMAISLQKAGINLNQIGGFGTPLWTPMLFKIQLATYILNSDQHAFLRTFEPGRVPWKLLWYFYDFDVVNSMHRQLRLMYRRLGHDFMRQISEIEADDGHEPFNILCFSAHYGLVDEVKVLLGEGCDIEFEGSAAGTALMAAASMGRIDIVKLLVYAGARIQYKKNEGWRSAVTAAKDFPDVLNWLLVGRFTEQSRIEESSVDWSSDSEVNVCFWSGYWAGVFPLEGKYTRGWGDSMLRWLSCLEKARRNCKGKVVISHLRDIGVHGE</sequence>
<dbReference type="AlphaFoldDB" id="A0AAD8PP49"/>
<dbReference type="GeneID" id="85443176"/>
<dbReference type="Pfam" id="PF12796">
    <property type="entry name" value="Ank_2"/>
    <property type="match status" value="2"/>
</dbReference>
<evidence type="ECO:0000313" key="5">
    <source>
        <dbReference type="Proteomes" id="UP001230504"/>
    </source>
</evidence>
<dbReference type="PANTHER" id="PTHR24123">
    <property type="entry name" value="ANKYRIN REPEAT-CONTAINING"/>
    <property type="match status" value="1"/>
</dbReference>
<evidence type="ECO:0000256" key="3">
    <source>
        <dbReference type="PROSITE-ProRule" id="PRU00023"/>
    </source>
</evidence>
<reference evidence="4" key="1">
    <citation type="submission" date="2021-06" db="EMBL/GenBank/DDBJ databases">
        <title>Comparative genomics, transcriptomics and evolutionary studies reveal genomic signatures of adaptation to plant cell wall in hemibiotrophic fungi.</title>
        <authorList>
            <consortium name="DOE Joint Genome Institute"/>
            <person name="Baroncelli R."/>
            <person name="Diaz J.F."/>
            <person name="Benocci T."/>
            <person name="Peng M."/>
            <person name="Battaglia E."/>
            <person name="Haridas S."/>
            <person name="Andreopoulos W."/>
            <person name="Labutti K."/>
            <person name="Pangilinan J."/>
            <person name="Floch G.L."/>
            <person name="Makela M.R."/>
            <person name="Henrissat B."/>
            <person name="Grigoriev I.V."/>
            <person name="Crouch J.A."/>
            <person name="De Vries R.P."/>
            <person name="Sukno S.A."/>
            <person name="Thon M.R."/>
        </authorList>
    </citation>
    <scope>NUCLEOTIDE SEQUENCE</scope>
    <source>
        <strain evidence="4">CBS 125086</strain>
    </source>
</reference>
<dbReference type="EMBL" id="JAHLJV010000087">
    <property type="protein sequence ID" value="KAK1573697.1"/>
    <property type="molecule type" value="Genomic_DNA"/>
</dbReference>
<keyword evidence="1" id="KW-0677">Repeat</keyword>
<feature type="repeat" description="ANK" evidence="3">
    <location>
        <begin position="111"/>
        <end position="143"/>
    </location>
</feature>
<evidence type="ECO:0000256" key="1">
    <source>
        <dbReference type="ARBA" id="ARBA00022737"/>
    </source>
</evidence>
<evidence type="ECO:0000313" key="4">
    <source>
        <dbReference type="EMBL" id="KAK1573697.1"/>
    </source>
</evidence>
<protein>
    <submittedName>
        <fullName evidence="4">Ankyrin repeat-containing domain protein</fullName>
    </submittedName>
</protein>
<dbReference type="SMART" id="SM00248">
    <property type="entry name" value="ANK"/>
    <property type="match status" value="5"/>
</dbReference>
<feature type="repeat" description="ANK" evidence="3">
    <location>
        <begin position="319"/>
        <end position="351"/>
    </location>
</feature>
<feature type="repeat" description="ANK" evidence="3">
    <location>
        <begin position="144"/>
        <end position="176"/>
    </location>
</feature>
<accession>A0AAD8PP49</accession>
<dbReference type="PROSITE" id="PS50088">
    <property type="entry name" value="ANK_REPEAT"/>
    <property type="match status" value="4"/>
</dbReference>
<dbReference type="InterPro" id="IPR036770">
    <property type="entry name" value="Ankyrin_rpt-contain_sf"/>
</dbReference>
<proteinExistence type="predicted"/>
<dbReference type="InterPro" id="IPR002110">
    <property type="entry name" value="Ankyrin_rpt"/>
</dbReference>
<keyword evidence="5" id="KW-1185">Reference proteome</keyword>
<keyword evidence="2 3" id="KW-0040">ANK repeat</keyword>
<organism evidence="4 5">
    <name type="scientific">Colletotrichum navitas</name>
    <dbReference type="NCBI Taxonomy" id="681940"/>
    <lineage>
        <taxon>Eukaryota</taxon>
        <taxon>Fungi</taxon>
        <taxon>Dikarya</taxon>
        <taxon>Ascomycota</taxon>
        <taxon>Pezizomycotina</taxon>
        <taxon>Sordariomycetes</taxon>
        <taxon>Hypocreomycetidae</taxon>
        <taxon>Glomerellales</taxon>
        <taxon>Glomerellaceae</taxon>
        <taxon>Colletotrichum</taxon>
        <taxon>Colletotrichum graminicola species complex</taxon>
    </lineage>
</organism>
<dbReference type="PANTHER" id="PTHR24123:SF33">
    <property type="entry name" value="PROTEIN HOS4"/>
    <property type="match status" value="1"/>
</dbReference>
<feature type="repeat" description="ANK" evidence="3">
    <location>
        <begin position="78"/>
        <end position="110"/>
    </location>
</feature>
<dbReference type="PROSITE" id="PS50297">
    <property type="entry name" value="ANK_REP_REGION"/>
    <property type="match status" value="4"/>
</dbReference>